<evidence type="ECO:0000256" key="1">
    <source>
        <dbReference type="SAM" id="MobiDB-lite"/>
    </source>
</evidence>
<comment type="caution">
    <text evidence="2">The sequence shown here is derived from an EMBL/GenBank/DDBJ whole genome shotgun (WGS) entry which is preliminary data.</text>
</comment>
<accession>A0AAV7TUG8</accession>
<sequence>MRPTGRTNNKRKTTAVGTDCGALPVTGMGLDREAPGGQQSGTAREERHAVARSLQAGYFALILGNAARAG</sequence>
<evidence type="ECO:0000313" key="3">
    <source>
        <dbReference type="Proteomes" id="UP001066276"/>
    </source>
</evidence>
<dbReference type="AlphaFoldDB" id="A0AAV7TUG8"/>
<reference evidence="2" key="1">
    <citation type="journal article" date="2022" name="bioRxiv">
        <title>Sequencing and chromosome-scale assembly of the giantPleurodeles waltlgenome.</title>
        <authorList>
            <person name="Brown T."/>
            <person name="Elewa A."/>
            <person name="Iarovenko S."/>
            <person name="Subramanian E."/>
            <person name="Araus A.J."/>
            <person name="Petzold A."/>
            <person name="Susuki M."/>
            <person name="Suzuki K.-i.T."/>
            <person name="Hayashi T."/>
            <person name="Toyoda A."/>
            <person name="Oliveira C."/>
            <person name="Osipova E."/>
            <person name="Leigh N.D."/>
            <person name="Simon A."/>
            <person name="Yun M.H."/>
        </authorList>
    </citation>
    <scope>NUCLEOTIDE SEQUENCE</scope>
    <source>
        <strain evidence="2">20211129_DDA</strain>
        <tissue evidence="2">Liver</tissue>
    </source>
</reference>
<evidence type="ECO:0000313" key="2">
    <source>
        <dbReference type="EMBL" id="KAJ1180400.1"/>
    </source>
</evidence>
<keyword evidence="3" id="KW-1185">Reference proteome</keyword>
<dbReference type="EMBL" id="JANPWB010000006">
    <property type="protein sequence ID" value="KAJ1180400.1"/>
    <property type="molecule type" value="Genomic_DNA"/>
</dbReference>
<organism evidence="2 3">
    <name type="scientific">Pleurodeles waltl</name>
    <name type="common">Iberian ribbed newt</name>
    <dbReference type="NCBI Taxonomy" id="8319"/>
    <lineage>
        <taxon>Eukaryota</taxon>
        <taxon>Metazoa</taxon>
        <taxon>Chordata</taxon>
        <taxon>Craniata</taxon>
        <taxon>Vertebrata</taxon>
        <taxon>Euteleostomi</taxon>
        <taxon>Amphibia</taxon>
        <taxon>Batrachia</taxon>
        <taxon>Caudata</taxon>
        <taxon>Salamandroidea</taxon>
        <taxon>Salamandridae</taxon>
        <taxon>Pleurodelinae</taxon>
        <taxon>Pleurodeles</taxon>
    </lineage>
</organism>
<name>A0AAV7TUG8_PLEWA</name>
<dbReference type="Proteomes" id="UP001066276">
    <property type="component" value="Chromosome 3_2"/>
</dbReference>
<protein>
    <submittedName>
        <fullName evidence="2">Uncharacterized protein</fullName>
    </submittedName>
</protein>
<proteinExistence type="predicted"/>
<feature type="region of interest" description="Disordered" evidence="1">
    <location>
        <begin position="1"/>
        <end position="46"/>
    </location>
</feature>
<gene>
    <name evidence="2" type="ORF">NDU88_005621</name>
</gene>